<keyword evidence="9 14" id="KW-1133">Transmembrane helix</keyword>
<feature type="chain" id="PRO_5043433125" evidence="15">
    <location>
        <begin position="23"/>
        <end position="465"/>
    </location>
</feature>
<keyword evidence="6" id="KW-0336">GPI-anchor</keyword>
<dbReference type="RefSeq" id="XP_062785205.1">
    <property type="nucleotide sequence ID" value="XM_062929154.1"/>
</dbReference>
<feature type="signal peptide" evidence="15">
    <location>
        <begin position="1"/>
        <end position="22"/>
    </location>
</feature>
<keyword evidence="12" id="KW-0449">Lipoprotein</keyword>
<dbReference type="PANTHER" id="PTHR33048">
    <property type="entry name" value="PTH11-LIKE INTEGRAL MEMBRANE PROTEIN (AFU_ORTHOLOGUE AFUA_5G11245)"/>
    <property type="match status" value="1"/>
</dbReference>
<evidence type="ECO:0000256" key="12">
    <source>
        <dbReference type="ARBA" id="ARBA00023288"/>
    </source>
</evidence>
<feature type="transmembrane region" description="Helical" evidence="14">
    <location>
        <begin position="213"/>
        <end position="238"/>
    </location>
</feature>
<comment type="similarity">
    <text evidence="4">Belongs to the RBT5 family.</text>
</comment>
<evidence type="ECO:0000259" key="16">
    <source>
        <dbReference type="Pfam" id="PF05730"/>
    </source>
</evidence>
<evidence type="ECO:0000256" key="1">
    <source>
        <dbReference type="ARBA" id="ARBA00004141"/>
    </source>
</evidence>
<evidence type="ECO:0000313" key="19">
    <source>
        <dbReference type="Proteomes" id="UP001322277"/>
    </source>
</evidence>
<evidence type="ECO:0000256" key="14">
    <source>
        <dbReference type="SAM" id="Phobius"/>
    </source>
</evidence>
<proteinExistence type="inferred from homology"/>
<reference evidence="19" key="1">
    <citation type="journal article" date="2023" name="bioRxiv">
        <title>Complete genome of the Medicago anthracnose fungus, Colletotrichum destructivum, reveals a mini-chromosome-like region within a core chromosome.</title>
        <authorList>
            <person name="Lapalu N."/>
            <person name="Simon A."/>
            <person name="Lu A."/>
            <person name="Plaumann P.-L."/>
            <person name="Amselem J."/>
            <person name="Pigne S."/>
            <person name="Auger A."/>
            <person name="Koch C."/>
            <person name="Dallery J.-F."/>
            <person name="O'Connell R.J."/>
        </authorList>
    </citation>
    <scope>NUCLEOTIDE SEQUENCE [LARGE SCALE GENOMIC DNA]</scope>
    <source>
        <strain evidence="19">CBS 520.97</strain>
    </source>
</reference>
<dbReference type="KEGG" id="cdet:87949498"/>
<evidence type="ECO:0000256" key="13">
    <source>
        <dbReference type="ARBA" id="ARBA00038359"/>
    </source>
</evidence>
<evidence type="ECO:0000256" key="9">
    <source>
        <dbReference type="ARBA" id="ARBA00022989"/>
    </source>
</evidence>
<feature type="transmembrane region" description="Helical" evidence="14">
    <location>
        <begin position="372"/>
        <end position="393"/>
    </location>
</feature>
<feature type="domain" description="CFEM" evidence="16">
    <location>
        <begin position="46"/>
        <end position="108"/>
    </location>
</feature>
<evidence type="ECO:0000256" key="8">
    <source>
        <dbReference type="ARBA" id="ARBA00022729"/>
    </source>
</evidence>
<keyword evidence="8 15" id="KW-0732">Signal</keyword>
<feature type="transmembrane region" description="Helical" evidence="14">
    <location>
        <begin position="119"/>
        <end position="142"/>
    </location>
</feature>
<comment type="subcellular location">
    <subcellularLocation>
        <location evidence="2">Membrane</location>
        <topology evidence="2">Lipid-anchor</topology>
        <topology evidence="2">GPI-anchor</topology>
    </subcellularLocation>
    <subcellularLocation>
        <location evidence="1">Membrane</location>
        <topology evidence="1">Multi-pass membrane protein</topology>
    </subcellularLocation>
    <subcellularLocation>
        <location evidence="3">Secreted</location>
    </subcellularLocation>
</comment>
<feature type="domain" description="Rhodopsin" evidence="17">
    <location>
        <begin position="143"/>
        <end position="393"/>
    </location>
</feature>
<keyword evidence="11" id="KW-1015">Disulfide bond</keyword>
<keyword evidence="6" id="KW-0325">Glycoprotein</keyword>
<dbReference type="InterPro" id="IPR008427">
    <property type="entry name" value="Extracellular_membr_CFEM_dom"/>
</dbReference>
<keyword evidence="19" id="KW-1185">Reference proteome</keyword>
<organism evidence="18 19">
    <name type="scientific">Colletotrichum destructivum</name>
    <dbReference type="NCBI Taxonomy" id="34406"/>
    <lineage>
        <taxon>Eukaryota</taxon>
        <taxon>Fungi</taxon>
        <taxon>Dikarya</taxon>
        <taxon>Ascomycota</taxon>
        <taxon>Pezizomycotina</taxon>
        <taxon>Sordariomycetes</taxon>
        <taxon>Hypocreomycetidae</taxon>
        <taxon>Glomerellales</taxon>
        <taxon>Glomerellaceae</taxon>
        <taxon>Colletotrichum</taxon>
        <taxon>Colletotrichum destructivum species complex</taxon>
    </lineage>
</organism>
<accession>A0AAX4IXF1</accession>
<evidence type="ECO:0000256" key="3">
    <source>
        <dbReference type="ARBA" id="ARBA00004613"/>
    </source>
</evidence>
<dbReference type="EMBL" id="CP137312">
    <property type="protein sequence ID" value="WQF87984.1"/>
    <property type="molecule type" value="Genomic_DNA"/>
</dbReference>
<gene>
    <name evidence="18" type="ORF">CDEST_12998</name>
</gene>
<evidence type="ECO:0000256" key="4">
    <source>
        <dbReference type="ARBA" id="ARBA00010031"/>
    </source>
</evidence>
<dbReference type="Pfam" id="PF05730">
    <property type="entry name" value="CFEM"/>
    <property type="match status" value="1"/>
</dbReference>
<dbReference type="Proteomes" id="UP001322277">
    <property type="component" value="Chromosome 8"/>
</dbReference>
<evidence type="ECO:0000256" key="6">
    <source>
        <dbReference type="ARBA" id="ARBA00022622"/>
    </source>
</evidence>
<feature type="transmembrane region" description="Helical" evidence="14">
    <location>
        <begin position="297"/>
        <end position="320"/>
    </location>
</feature>
<dbReference type="AlphaFoldDB" id="A0AAX4IXF1"/>
<keyword evidence="5" id="KW-0964">Secreted</keyword>
<evidence type="ECO:0000256" key="5">
    <source>
        <dbReference type="ARBA" id="ARBA00022525"/>
    </source>
</evidence>
<evidence type="ECO:0000256" key="2">
    <source>
        <dbReference type="ARBA" id="ARBA00004589"/>
    </source>
</evidence>
<dbReference type="InterPro" id="IPR052337">
    <property type="entry name" value="SAT4-like"/>
</dbReference>
<keyword evidence="10 14" id="KW-0472">Membrane</keyword>
<evidence type="ECO:0000256" key="11">
    <source>
        <dbReference type="ARBA" id="ARBA00023157"/>
    </source>
</evidence>
<dbReference type="Pfam" id="PF20684">
    <property type="entry name" value="Fung_rhodopsin"/>
    <property type="match status" value="1"/>
</dbReference>
<feature type="transmembrane region" description="Helical" evidence="14">
    <location>
        <begin position="332"/>
        <end position="352"/>
    </location>
</feature>
<keyword evidence="7 14" id="KW-0812">Transmembrane</keyword>
<dbReference type="GO" id="GO:0098552">
    <property type="term" value="C:side of membrane"/>
    <property type="evidence" value="ECO:0007669"/>
    <property type="project" value="UniProtKB-KW"/>
</dbReference>
<evidence type="ECO:0000256" key="15">
    <source>
        <dbReference type="SAM" id="SignalP"/>
    </source>
</evidence>
<dbReference type="PANTHER" id="PTHR33048:SF160">
    <property type="entry name" value="SAT4 FAMILY MEMBRANE PROTEIN"/>
    <property type="match status" value="1"/>
</dbReference>
<comment type="similarity">
    <text evidence="13">Belongs to the SAT4 family.</text>
</comment>
<evidence type="ECO:0000256" key="10">
    <source>
        <dbReference type="ARBA" id="ARBA00023136"/>
    </source>
</evidence>
<feature type="transmembrane region" description="Helical" evidence="14">
    <location>
        <begin position="250"/>
        <end position="270"/>
    </location>
</feature>
<feature type="transmembrane region" description="Helical" evidence="14">
    <location>
        <begin position="154"/>
        <end position="176"/>
    </location>
</feature>
<evidence type="ECO:0000259" key="17">
    <source>
        <dbReference type="Pfam" id="PF20684"/>
    </source>
</evidence>
<sequence>MKFLAGVRILLTSLLLVSTVCATDRLGPRATEGAGQLDPSVAAKVLQNFPQCGVGCLVKIVPGSTCGFNTTCVCHDAALQKQIAGCLAMQCTSLEALSARNASATMCHEPVRDKRLEQALVSIVGCGVTLIIFIVRISFIVFSKDRTLALDDYAIIVAMAATLAVSSISPIGMFPYCSPGCISVRLTVFAADYHGVGKDIWTLDKYNLEMALFHYYIAEIVYFVAQGFAKVAMCLFMLRIFPKKNMRVRIYMVCGLVFAYMIAFITATLLQCQPISYFWKQLDDTVEGRCNNIHLQAWISAGINIGLDVIIIALPIKSLWAMQASLAKKVTAICMFSLGALVTIISIIRLQSLISFSKSINLTWDGRQAGSWSLAELYVAIICTCLPTIRIMVMKVGTKKFGWTGASSSGPSQGSAKTGFVNFRSQGSNNSTTTSRKDFKGSEFIMLNDVDSVHSKGPARERTDF</sequence>
<dbReference type="GO" id="GO:0005576">
    <property type="term" value="C:extracellular region"/>
    <property type="evidence" value="ECO:0007669"/>
    <property type="project" value="UniProtKB-SubCell"/>
</dbReference>
<name>A0AAX4IXF1_9PEZI</name>
<protein>
    <submittedName>
        <fullName evidence="18">Extracellular membrane protein, CFEM</fullName>
    </submittedName>
</protein>
<dbReference type="InterPro" id="IPR049326">
    <property type="entry name" value="Rhodopsin_dom_fungi"/>
</dbReference>
<dbReference type="GeneID" id="87949498"/>
<evidence type="ECO:0000313" key="18">
    <source>
        <dbReference type="EMBL" id="WQF87984.1"/>
    </source>
</evidence>
<evidence type="ECO:0000256" key="7">
    <source>
        <dbReference type="ARBA" id="ARBA00022692"/>
    </source>
</evidence>